<organism evidence="1 2">
    <name type="scientific">Nissabacter archeti</name>
    <dbReference type="NCBI Taxonomy" id="1917880"/>
    <lineage>
        <taxon>Bacteria</taxon>
        <taxon>Pseudomonadati</taxon>
        <taxon>Pseudomonadota</taxon>
        <taxon>Gammaproteobacteria</taxon>
        <taxon>Enterobacterales</taxon>
        <taxon>Yersiniaceae</taxon>
        <taxon>Nissabacter</taxon>
    </lineage>
</organism>
<sequence>MNLKFECRDVRVRPGVRLGEFKVEAADVALYGQSDDREILSQLDITEVVEWLTGQGYSVTAPQEYAA</sequence>
<gene>
    <name evidence="1" type="ORF">JK232_02420</name>
</gene>
<evidence type="ECO:0000313" key="1">
    <source>
        <dbReference type="EMBL" id="MBS0967739.1"/>
    </source>
</evidence>
<dbReference type="RefSeq" id="WP_212588754.1">
    <property type="nucleotide sequence ID" value="NZ_JAERKB010000001.1"/>
</dbReference>
<evidence type="ECO:0000313" key="2">
    <source>
        <dbReference type="Proteomes" id="UP000680634"/>
    </source>
</evidence>
<reference evidence="2" key="1">
    <citation type="submission" date="2023-07" db="EMBL/GenBank/DDBJ databases">
        <title>Genome-inferred correspondence between phylogeny and metabolic traits in the wild Drosophila gut microbiome.</title>
        <authorList>
            <person name="Bueno E."/>
            <person name="Blow F."/>
            <person name="Douglas A.E."/>
        </authorList>
    </citation>
    <scope>NUCLEOTIDE SEQUENCE [LARGE SCALE GENOMIC DNA]</scope>
    <source>
        <strain evidence="2">JGM97</strain>
    </source>
</reference>
<dbReference type="EMBL" id="JAERKB010000001">
    <property type="protein sequence ID" value="MBS0967739.1"/>
    <property type="molecule type" value="Genomic_DNA"/>
</dbReference>
<comment type="caution">
    <text evidence="1">The sequence shown here is derived from an EMBL/GenBank/DDBJ whole genome shotgun (WGS) entry which is preliminary data.</text>
</comment>
<dbReference type="Proteomes" id="UP000680634">
    <property type="component" value="Unassembled WGS sequence"/>
</dbReference>
<name>A0ABS5JCR1_9GAMM</name>
<accession>A0ABS5JCR1</accession>
<proteinExistence type="predicted"/>
<keyword evidence="2" id="KW-1185">Reference proteome</keyword>
<protein>
    <submittedName>
        <fullName evidence="1">Thioredoxin reductase</fullName>
    </submittedName>
</protein>